<keyword evidence="4" id="KW-0949">S-adenosyl-L-methionine</keyword>
<dbReference type="Pfam" id="PF02086">
    <property type="entry name" value="MethyltransfD12"/>
    <property type="match status" value="1"/>
</dbReference>
<dbReference type="GO" id="GO:0003676">
    <property type="term" value="F:nucleic acid binding"/>
    <property type="evidence" value="ECO:0007669"/>
    <property type="project" value="InterPro"/>
</dbReference>
<dbReference type="AlphaFoldDB" id="A0AB36KPP8"/>
<sequence>MLIDESQNNIGLGEDYPKSIKGESLSSYLPITRYYGSKRRVIDWVKESVSCLEFDSVLDVFGGTATVSLMFKAMGKKVFYNDILMSSSLQAKALLSNHNIYGFDKTILDFCESVVPERGFITKNFADVYFTDDENSWLDGAMTRLESIKEEQRYAEVFYCLQQSCVQKRPFNLFHRKNHYLRVNNNRKTKFGNWVTWERSFNELMLRAAKELEKTRYRSLYAPTVLPCTNAIDVNSGYDLVYLDPPYIPLKRKDISYLERYHFLEGLASPEIWSSRIDWSKDNRGFKPVPEFMQWNTRSLFKENLLDLVYKHRESIVVLSYVFDAYPSLTDLQEFFYRTFKEVRVHTKELSHALAKNKKIELLIIGIPKHG</sequence>
<evidence type="ECO:0000256" key="1">
    <source>
        <dbReference type="ARBA" id="ARBA00011900"/>
    </source>
</evidence>
<evidence type="ECO:0000313" key="7">
    <source>
        <dbReference type="Proteomes" id="UP000189855"/>
    </source>
</evidence>
<evidence type="ECO:0000256" key="2">
    <source>
        <dbReference type="ARBA" id="ARBA00022603"/>
    </source>
</evidence>
<reference evidence="6 7" key="1">
    <citation type="journal article" date="2017" name="Mol. Ecol.">
        <title>Adaptation of the pathogen, Pseudomonas syringae, during experimental evolution on a native vs. alternative host plant.</title>
        <authorList>
            <person name="Meaden S."/>
            <person name="Koskella B."/>
        </authorList>
    </citation>
    <scope>NUCLEOTIDE SEQUENCE [LARGE SCALE GENOMIC DNA]</scope>
    <source>
        <strain evidence="6 7">PT23</strain>
    </source>
</reference>
<evidence type="ECO:0000256" key="5">
    <source>
        <dbReference type="ARBA" id="ARBA00047942"/>
    </source>
</evidence>
<dbReference type="Proteomes" id="UP000189855">
    <property type="component" value="Unassembled WGS sequence"/>
</dbReference>
<dbReference type="PRINTS" id="PR00505">
    <property type="entry name" value="D12N6MTFRASE"/>
</dbReference>
<dbReference type="RefSeq" id="WP_054089674.1">
    <property type="nucleotide sequence ID" value="NZ_JAIFYV010000038.1"/>
</dbReference>
<name>A0AB36KPP8_PSEUB</name>
<dbReference type="InterPro" id="IPR029063">
    <property type="entry name" value="SAM-dependent_MTases_sf"/>
</dbReference>
<evidence type="ECO:0000256" key="4">
    <source>
        <dbReference type="ARBA" id="ARBA00022691"/>
    </source>
</evidence>
<gene>
    <name evidence="6" type="ORF">BTW15_18280</name>
</gene>
<dbReference type="EC" id="2.1.1.72" evidence="1"/>
<proteinExistence type="predicted"/>
<dbReference type="EMBL" id="MSDS01000021">
    <property type="protein sequence ID" value="OPE58726.1"/>
    <property type="molecule type" value="Genomic_DNA"/>
</dbReference>
<comment type="catalytic activity">
    <reaction evidence="5">
        <text>a 2'-deoxyadenosine in DNA + S-adenosyl-L-methionine = an N(6)-methyl-2'-deoxyadenosine in DNA + S-adenosyl-L-homocysteine + H(+)</text>
        <dbReference type="Rhea" id="RHEA:15197"/>
        <dbReference type="Rhea" id="RHEA-COMP:12418"/>
        <dbReference type="Rhea" id="RHEA-COMP:12419"/>
        <dbReference type="ChEBI" id="CHEBI:15378"/>
        <dbReference type="ChEBI" id="CHEBI:57856"/>
        <dbReference type="ChEBI" id="CHEBI:59789"/>
        <dbReference type="ChEBI" id="CHEBI:90615"/>
        <dbReference type="ChEBI" id="CHEBI:90616"/>
        <dbReference type="EC" id="2.1.1.72"/>
    </reaction>
</comment>
<dbReference type="Gene3D" id="3.40.50.150">
    <property type="entry name" value="Vaccinia Virus protein VP39"/>
    <property type="match status" value="1"/>
</dbReference>
<comment type="caution">
    <text evidence="6">The sequence shown here is derived from an EMBL/GenBank/DDBJ whole genome shotgun (WGS) entry which is preliminary data.</text>
</comment>
<organism evidence="6 7">
    <name type="scientific">Pseudomonas syringae pv. tomato</name>
    <dbReference type="NCBI Taxonomy" id="323"/>
    <lineage>
        <taxon>Bacteria</taxon>
        <taxon>Pseudomonadati</taxon>
        <taxon>Pseudomonadota</taxon>
        <taxon>Gammaproteobacteria</taxon>
        <taxon>Pseudomonadales</taxon>
        <taxon>Pseudomonadaceae</taxon>
        <taxon>Pseudomonas</taxon>
    </lineage>
</organism>
<dbReference type="InterPro" id="IPR012327">
    <property type="entry name" value="MeTrfase_D12"/>
</dbReference>
<dbReference type="SUPFAM" id="SSF53335">
    <property type="entry name" value="S-adenosyl-L-methionine-dependent methyltransferases"/>
    <property type="match status" value="1"/>
</dbReference>
<dbReference type="GO" id="GO:0032259">
    <property type="term" value="P:methylation"/>
    <property type="evidence" value="ECO:0007669"/>
    <property type="project" value="UniProtKB-KW"/>
</dbReference>
<dbReference type="InterPro" id="IPR002052">
    <property type="entry name" value="DNA_methylase_N6_adenine_CS"/>
</dbReference>
<evidence type="ECO:0000313" key="6">
    <source>
        <dbReference type="EMBL" id="OPE58726.1"/>
    </source>
</evidence>
<accession>A0AB36KPP8</accession>
<protein>
    <recommendedName>
        <fullName evidence="1">site-specific DNA-methyltransferase (adenine-specific)</fullName>
        <ecNumber evidence="1">2.1.1.72</ecNumber>
    </recommendedName>
</protein>
<dbReference type="GO" id="GO:0009307">
    <property type="term" value="P:DNA restriction-modification system"/>
    <property type="evidence" value="ECO:0007669"/>
    <property type="project" value="InterPro"/>
</dbReference>
<evidence type="ECO:0000256" key="3">
    <source>
        <dbReference type="ARBA" id="ARBA00022679"/>
    </source>
</evidence>
<dbReference type="PROSITE" id="PS00092">
    <property type="entry name" value="N6_MTASE"/>
    <property type="match status" value="1"/>
</dbReference>
<keyword evidence="3" id="KW-0808">Transferase</keyword>
<dbReference type="GO" id="GO:0009007">
    <property type="term" value="F:site-specific DNA-methyltransferase (adenine-specific) activity"/>
    <property type="evidence" value="ECO:0007669"/>
    <property type="project" value="UniProtKB-EC"/>
</dbReference>
<keyword evidence="2" id="KW-0489">Methyltransferase</keyword>